<sequence length="43" mass="5041">MVTFCSIFKEKKKIYCTLQYLKALRSVIYSLTKQNGFHPISVI</sequence>
<reference evidence="1" key="2">
    <citation type="journal article" date="2015" name="Fish Shellfish Immunol.">
        <title>Early steps in the European eel (Anguilla anguilla)-Vibrio vulnificus interaction in the gills: Role of the RtxA13 toxin.</title>
        <authorList>
            <person name="Callol A."/>
            <person name="Pajuelo D."/>
            <person name="Ebbesson L."/>
            <person name="Teles M."/>
            <person name="MacKenzie S."/>
            <person name="Amaro C."/>
        </authorList>
    </citation>
    <scope>NUCLEOTIDE SEQUENCE</scope>
</reference>
<dbReference type="AlphaFoldDB" id="A0A0E9PVC1"/>
<dbReference type="EMBL" id="GBXM01100006">
    <property type="protein sequence ID" value="JAH08571.1"/>
    <property type="molecule type" value="Transcribed_RNA"/>
</dbReference>
<evidence type="ECO:0000313" key="1">
    <source>
        <dbReference type="EMBL" id="JAH08571.1"/>
    </source>
</evidence>
<organism evidence="1">
    <name type="scientific">Anguilla anguilla</name>
    <name type="common">European freshwater eel</name>
    <name type="synonym">Muraena anguilla</name>
    <dbReference type="NCBI Taxonomy" id="7936"/>
    <lineage>
        <taxon>Eukaryota</taxon>
        <taxon>Metazoa</taxon>
        <taxon>Chordata</taxon>
        <taxon>Craniata</taxon>
        <taxon>Vertebrata</taxon>
        <taxon>Euteleostomi</taxon>
        <taxon>Actinopterygii</taxon>
        <taxon>Neopterygii</taxon>
        <taxon>Teleostei</taxon>
        <taxon>Anguilliformes</taxon>
        <taxon>Anguillidae</taxon>
        <taxon>Anguilla</taxon>
    </lineage>
</organism>
<proteinExistence type="predicted"/>
<protein>
    <submittedName>
        <fullName evidence="1">Uncharacterized protein</fullName>
    </submittedName>
</protein>
<name>A0A0E9PVC1_ANGAN</name>
<accession>A0A0E9PVC1</accession>
<reference evidence="1" key="1">
    <citation type="submission" date="2014-11" db="EMBL/GenBank/DDBJ databases">
        <authorList>
            <person name="Amaro Gonzalez C."/>
        </authorList>
    </citation>
    <scope>NUCLEOTIDE SEQUENCE</scope>
</reference>